<keyword evidence="6" id="KW-1185">Reference proteome</keyword>
<keyword evidence="1" id="KW-0677">Repeat</keyword>
<proteinExistence type="predicted"/>
<dbReference type="FunFam" id="3.30.70.330:FF:000012">
    <property type="entry name" value="RNA-binding motif, single-stranded-interacting protein 3 isoform 1"/>
    <property type="match status" value="1"/>
</dbReference>
<dbReference type="InterPro" id="IPR000504">
    <property type="entry name" value="RRM_dom"/>
</dbReference>
<evidence type="ECO:0000256" key="1">
    <source>
        <dbReference type="ARBA" id="ARBA00022737"/>
    </source>
</evidence>
<dbReference type="Gene3D" id="3.30.70.330">
    <property type="match status" value="2"/>
</dbReference>
<dbReference type="RefSeq" id="XP_055859458.1">
    <property type="nucleotide sequence ID" value="XM_056003483.1"/>
</dbReference>
<feature type="compositionally biased region" description="Polar residues" evidence="4">
    <location>
        <begin position="79"/>
        <end position="93"/>
    </location>
</feature>
<sequence>MAARHNGSYHVTSQDSQDGRWPQPSYTLKIDPNNIMSPTSGHVNATVYAKSQIPWTTNPYFRAPGFRYAAPHPAAYGSYTQTPTNYPSRSMPANSPNTTSSQSSNQSQSGEPLSRTNLYIRGLNPNTTDKDLVNLCNGFGKITSTKAIIDQTTNKCKGYGFVDFENPQAAELAVQALQNQGIQAQMAKNLHGFFQQQQEQDPTNLYIANLPMYFMEKNLENMFKEYGTVISTRILRKPDGQSRGVGFARMESKEKCDQIINAFNNKMLPGSTEPLLVKFADSGNKKKTTPTTLTPRLFTPGRDDAGISALQFAYEQQALAANLNGQFINYGVPTPTIMQAGLVPRGYTSVAATTPVTTYQMSSNPAATGWMPQYLVQPHQMQHMVTSSSHPGSGSTLDPSSVIPQLTTQMGQLQLSATSYLPTHYTQMYQASPQGTIFQPMGVPLDQEHTLIDDRTHHHFAYTSVPK</sequence>
<evidence type="ECO:0000259" key="5">
    <source>
        <dbReference type="PROSITE" id="PS50102"/>
    </source>
</evidence>
<dbReference type="CDD" id="cd12243">
    <property type="entry name" value="RRM1_MSSP"/>
    <property type="match status" value="1"/>
</dbReference>
<dbReference type="PROSITE" id="PS50102">
    <property type="entry name" value="RRM"/>
    <property type="match status" value="2"/>
</dbReference>
<evidence type="ECO:0000313" key="7">
    <source>
        <dbReference type="RefSeq" id="XP_055859458.1"/>
    </source>
</evidence>
<feature type="domain" description="RRM" evidence="5">
    <location>
        <begin position="116"/>
        <end position="189"/>
    </location>
</feature>
<dbReference type="AlphaFoldDB" id="A0A9W2Y9Q4"/>
<feature type="region of interest" description="Disordered" evidence="4">
    <location>
        <begin position="1"/>
        <end position="27"/>
    </location>
</feature>
<organism evidence="6 7">
    <name type="scientific">Biomphalaria glabrata</name>
    <name type="common">Bloodfluke planorb</name>
    <name type="synonym">Freshwater snail</name>
    <dbReference type="NCBI Taxonomy" id="6526"/>
    <lineage>
        <taxon>Eukaryota</taxon>
        <taxon>Metazoa</taxon>
        <taxon>Spiralia</taxon>
        <taxon>Lophotrochozoa</taxon>
        <taxon>Mollusca</taxon>
        <taxon>Gastropoda</taxon>
        <taxon>Heterobranchia</taxon>
        <taxon>Euthyneura</taxon>
        <taxon>Panpulmonata</taxon>
        <taxon>Hygrophila</taxon>
        <taxon>Lymnaeoidea</taxon>
        <taxon>Planorbidae</taxon>
        <taxon>Biomphalaria</taxon>
    </lineage>
</organism>
<evidence type="ECO:0000313" key="6">
    <source>
        <dbReference type="Proteomes" id="UP001165740"/>
    </source>
</evidence>
<dbReference type="SUPFAM" id="SSF54928">
    <property type="entry name" value="RNA-binding domain, RBD"/>
    <property type="match status" value="1"/>
</dbReference>
<feature type="region of interest" description="Disordered" evidence="4">
    <location>
        <begin position="79"/>
        <end position="113"/>
    </location>
</feature>
<evidence type="ECO:0000256" key="2">
    <source>
        <dbReference type="ARBA" id="ARBA00022884"/>
    </source>
</evidence>
<dbReference type="GeneID" id="106052278"/>
<dbReference type="SMART" id="SM00360">
    <property type="entry name" value="RRM"/>
    <property type="match status" value="2"/>
</dbReference>
<dbReference type="OrthoDB" id="271725at2759"/>
<dbReference type="InterPro" id="IPR002343">
    <property type="entry name" value="Hud_Sxl_RNA"/>
</dbReference>
<protein>
    <submittedName>
        <fullName evidence="7">RNA-binding motif, single-stranded-interacting protein 1-like isoform X2</fullName>
    </submittedName>
</protein>
<dbReference type="Pfam" id="PF00076">
    <property type="entry name" value="RRM_1"/>
    <property type="match status" value="2"/>
</dbReference>
<dbReference type="PRINTS" id="PR00961">
    <property type="entry name" value="HUDSXLRNA"/>
</dbReference>
<name>A0A9W2Y9Q4_BIOGL</name>
<dbReference type="InterPro" id="IPR035979">
    <property type="entry name" value="RBD_domain_sf"/>
</dbReference>
<dbReference type="CDD" id="cd12244">
    <property type="entry name" value="RRM2_MSSP"/>
    <property type="match status" value="1"/>
</dbReference>
<gene>
    <name evidence="7" type="primary">LOC106052278</name>
</gene>
<dbReference type="GO" id="GO:1990904">
    <property type="term" value="C:ribonucleoprotein complex"/>
    <property type="evidence" value="ECO:0007669"/>
    <property type="project" value="InterPro"/>
</dbReference>
<dbReference type="InterPro" id="IPR012677">
    <property type="entry name" value="Nucleotide-bd_a/b_plait_sf"/>
</dbReference>
<reference evidence="7" key="1">
    <citation type="submission" date="2025-08" db="UniProtKB">
        <authorList>
            <consortium name="RefSeq"/>
        </authorList>
    </citation>
    <scope>IDENTIFICATION</scope>
</reference>
<accession>A0A9W2Y9Q4</accession>
<feature type="compositionally biased region" description="Low complexity" evidence="4">
    <location>
        <begin position="94"/>
        <end position="109"/>
    </location>
</feature>
<evidence type="ECO:0000256" key="4">
    <source>
        <dbReference type="SAM" id="MobiDB-lite"/>
    </source>
</evidence>
<keyword evidence="2 3" id="KW-0694">RNA-binding</keyword>
<dbReference type="Proteomes" id="UP001165740">
    <property type="component" value="Chromosome 1"/>
</dbReference>
<feature type="domain" description="RRM" evidence="5">
    <location>
        <begin position="203"/>
        <end position="282"/>
    </location>
</feature>
<dbReference type="FunFam" id="3.30.70.330:FF:000169">
    <property type="entry name" value="protein alan shepard isoform X4"/>
    <property type="match status" value="1"/>
</dbReference>
<evidence type="ECO:0000256" key="3">
    <source>
        <dbReference type="PROSITE-ProRule" id="PRU00176"/>
    </source>
</evidence>
<dbReference type="PANTHER" id="PTHR24012">
    <property type="entry name" value="RNA BINDING PROTEIN"/>
    <property type="match status" value="1"/>
</dbReference>
<dbReference type="GO" id="GO:0003723">
    <property type="term" value="F:RNA binding"/>
    <property type="evidence" value="ECO:0007669"/>
    <property type="project" value="UniProtKB-UniRule"/>
</dbReference>